<evidence type="ECO:0000259" key="3">
    <source>
        <dbReference type="Pfam" id="PF14392"/>
    </source>
</evidence>
<dbReference type="Pfam" id="PF14111">
    <property type="entry name" value="DUF4283"/>
    <property type="match status" value="1"/>
</dbReference>
<evidence type="ECO:0000313" key="4">
    <source>
        <dbReference type="EMBL" id="JAU51166.1"/>
    </source>
</evidence>
<dbReference type="AlphaFoldDB" id="A0A1J3G604"/>
<feature type="domain" description="Zinc knuckle CX2CX4HX4C" evidence="3">
    <location>
        <begin position="114"/>
        <end position="160"/>
    </location>
</feature>
<dbReference type="PANTHER" id="PTHR31286">
    <property type="entry name" value="GLYCINE-RICH CELL WALL STRUCTURAL PROTEIN 1.8-LIKE"/>
    <property type="match status" value="1"/>
</dbReference>
<dbReference type="InterPro" id="IPR025558">
    <property type="entry name" value="DUF4283"/>
</dbReference>
<name>A0A1J3G604_NOCCA</name>
<feature type="compositionally biased region" description="Basic and acidic residues" evidence="1">
    <location>
        <begin position="169"/>
        <end position="180"/>
    </location>
</feature>
<dbReference type="InterPro" id="IPR040256">
    <property type="entry name" value="At4g02000-like"/>
</dbReference>
<evidence type="ECO:0000256" key="1">
    <source>
        <dbReference type="SAM" id="MobiDB-lite"/>
    </source>
</evidence>
<protein>
    <recommendedName>
        <fullName evidence="5">DUF4283 domain-containing protein</fullName>
    </recommendedName>
</protein>
<dbReference type="PANTHER" id="PTHR31286:SF163">
    <property type="entry name" value="ZINC KNUCKLE CX2CX4HX4C DOMAIN-CONTAINING PROTEIN"/>
    <property type="match status" value="1"/>
</dbReference>
<proteinExistence type="predicted"/>
<organism evidence="4">
    <name type="scientific">Noccaea caerulescens</name>
    <name type="common">Alpine penny-cress</name>
    <name type="synonym">Thlaspi caerulescens</name>
    <dbReference type="NCBI Taxonomy" id="107243"/>
    <lineage>
        <taxon>Eukaryota</taxon>
        <taxon>Viridiplantae</taxon>
        <taxon>Streptophyta</taxon>
        <taxon>Embryophyta</taxon>
        <taxon>Tracheophyta</taxon>
        <taxon>Spermatophyta</taxon>
        <taxon>Magnoliopsida</taxon>
        <taxon>eudicotyledons</taxon>
        <taxon>Gunneridae</taxon>
        <taxon>Pentapetalae</taxon>
        <taxon>rosids</taxon>
        <taxon>malvids</taxon>
        <taxon>Brassicales</taxon>
        <taxon>Brassicaceae</taxon>
        <taxon>Coluteocarpeae</taxon>
        <taxon>Noccaea</taxon>
    </lineage>
</organism>
<dbReference type="Pfam" id="PF14392">
    <property type="entry name" value="zf-CCHC_4"/>
    <property type="match status" value="1"/>
</dbReference>
<reference evidence="4" key="1">
    <citation type="submission" date="2016-07" db="EMBL/GenBank/DDBJ databases">
        <title>De novo transcriptome assembly of four accessions of the metal hyperaccumulator plant Noccaea caerulescens.</title>
        <authorList>
            <person name="Blande D."/>
            <person name="Halimaa P."/>
            <person name="Tervahauta A.I."/>
            <person name="Aarts M.G."/>
            <person name="Karenlampi S.O."/>
        </authorList>
    </citation>
    <scope>NUCLEOTIDE SEQUENCE</scope>
</reference>
<feature type="domain" description="DUF4283" evidence="2">
    <location>
        <begin position="1"/>
        <end position="60"/>
    </location>
</feature>
<accession>A0A1J3G604</accession>
<sequence length="267" mass="31481">MIHVLSKHWELAGRAIGSDLRHGCFQFRFDSHEDLQNFIANRPYHFVNWMVILHKWEPVISSAFPSKIPFWIRLQGLPLHYWKESMLHDIGEAIGDMNDHELTMASAKIRVTIDGLQPLTKEMVIEFSNGEEAIVSLEYDRLKNHCSICFRLTHMAQDCSEYQQTHPLPPRERKYREHTPKSTASRDQPRDFILRQNRYGKPFGDRPSNRESQQPPHRSYSGIPRTRQRDYHYDSGKTYSPRPSKGRDDLREHQCSRCLLHQLSSHH</sequence>
<dbReference type="InterPro" id="IPR025836">
    <property type="entry name" value="Zn_knuckle_CX2CX4HX4C"/>
</dbReference>
<dbReference type="EMBL" id="GEVK01001666">
    <property type="protein sequence ID" value="JAU51166.1"/>
    <property type="molecule type" value="Transcribed_RNA"/>
</dbReference>
<gene>
    <name evidence="4" type="ORF">LC_TR15496_c3_g1_i1_g.53001</name>
</gene>
<feature type="region of interest" description="Disordered" evidence="1">
    <location>
        <begin position="163"/>
        <end position="250"/>
    </location>
</feature>
<evidence type="ECO:0000259" key="2">
    <source>
        <dbReference type="Pfam" id="PF14111"/>
    </source>
</evidence>
<evidence type="ECO:0008006" key="5">
    <source>
        <dbReference type="Google" id="ProtNLM"/>
    </source>
</evidence>